<name>A0A1V9FWA2_9BACT</name>
<evidence type="ECO:0008006" key="3">
    <source>
        <dbReference type="Google" id="ProtNLM"/>
    </source>
</evidence>
<gene>
    <name evidence="1" type="ORF">A3860_28350</name>
</gene>
<dbReference type="EMBL" id="LVYD01000050">
    <property type="protein sequence ID" value="OQP62604.1"/>
    <property type="molecule type" value="Genomic_DNA"/>
</dbReference>
<organism evidence="1 2">
    <name type="scientific">Niastella vici</name>
    <dbReference type="NCBI Taxonomy" id="1703345"/>
    <lineage>
        <taxon>Bacteria</taxon>
        <taxon>Pseudomonadati</taxon>
        <taxon>Bacteroidota</taxon>
        <taxon>Chitinophagia</taxon>
        <taxon>Chitinophagales</taxon>
        <taxon>Chitinophagaceae</taxon>
        <taxon>Niastella</taxon>
    </lineage>
</organism>
<dbReference type="Gene3D" id="2.60.40.1120">
    <property type="entry name" value="Carboxypeptidase-like, regulatory domain"/>
    <property type="match status" value="1"/>
</dbReference>
<comment type="caution">
    <text evidence="1">The sequence shown here is derived from an EMBL/GenBank/DDBJ whole genome shotgun (WGS) entry which is preliminary data.</text>
</comment>
<reference evidence="1 2" key="1">
    <citation type="submission" date="2016-03" db="EMBL/GenBank/DDBJ databases">
        <title>Niastella vici sp. nov., isolated from farmland soil.</title>
        <authorList>
            <person name="Chen L."/>
            <person name="Wang D."/>
            <person name="Yang S."/>
            <person name="Wang G."/>
        </authorList>
    </citation>
    <scope>NUCLEOTIDE SEQUENCE [LARGE SCALE GENOMIC DNA]</scope>
    <source>
        <strain evidence="1 2">DJ57</strain>
    </source>
</reference>
<evidence type="ECO:0000313" key="1">
    <source>
        <dbReference type="EMBL" id="OQP62604.1"/>
    </source>
</evidence>
<dbReference type="AlphaFoldDB" id="A0A1V9FWA2"/>
<accession>A0A1V9FWA2</accession>
<proteinExistence type="predicted"/>
<dbReference type="RefSeq" id="WP_081149112.1">
    <property type="nucleotide sequence ID" value="NZ_LVYD01000050.1"/>
</dbReference>
<keyword evidence="2" id="KW-1185">Reference proteome</keyword>
<sequence length="103" mass="11055">MDKTVATLIGVVGVVIGLHASRAMHQTNITGKIFSARDSIWVYAVNGSDSLKTMVMNNGKFRFTVKPGSWKVTVKKNQLSDSAGTLVEVVEGSTLDMGTIILN</sequence>
<dbReference type="Proteomes" id="UP000192796">
    <property type="component" value="Unassembled WGS sequence"/>
</dbReference>
<dbReference type="OrthoDB" id="675673at2"/>
<evidence type="ECO:0000313" key="2">
    <source>
        <dbReference type="Proteomes" id="UP000192796"/>
    </source>
</evidence>
<protein>
    <recommendedName>
        <fullName evidence="3">Carboxypeptidase regulatory-like domain-containing protein</fullName>
    </recommendedName>
</protein>